<reference evidence="2" key="4">
    <citation type="submission" date="2019-07" db="EMBL/GenBank/DDBJ databases">
        <title>Biological characteristics of mucoid Acinetobacter baumannii from a general hospital in China.</title>
        <authorList>
            <person name="Hua X."/>
            <person name="Yu Y."/>
        </authorList>
    </citation>
    <scope>NUCLEOTIDE SEQUENCE</scope>
    <source>
        <strain evidence="2">N8</strain>
    </source>
</reference>
<dbReference type="InterPro" id="IPR001387">
    <property type="entry name" value="Cro/C1-type_HTH"/>
</dbReference>
<dbReference type="EMBL" id="UFMQ01000013">
    <property type="protein sequence ID" value="SST26124.1"/>
    <property type="molecule type" value="Genomic_DNA"/>
</dbReference>
<dbReference type="Proteomes" id="UP000461234">
    <property type="component" value="Unassembled WGS sequence"/>
</dbReference>
<evidence type="ECO:0000313" key="7">
    <source>
        <dbReference type="Proteomes" id="UP000237823"/>
    </source>
</evidence>
<dbReference type="CDD" id="cd00093">
    <property type="entry name" value="HTH_XRE"/>
    <property type="match status" value="1"/>
</dbReference>
<proteinExistence type="predicted"/>
<dbReference type="SMART" id="SM00530">
    <property type="entry name" value="HTH_XRE"/>
    <property type="match status" value="1"/>
</dbReference>
<dbReference type="RefSeq" id="WP_001085639.1">
    <property type="nucleotide sequence ID" value="NZ_AP022077.1"/>
</dbReference>
<sequence>MAKKSDLQRRVLIGRKLAMARDMAQLRQEDVALEIFGTPHKNRMSEIENGKLMPDAELLSLLCQKYGVSADWILGFTIEPELDKTASVAGILFNSLGEMMSEYTQAMAFQLSMAAAQHITSFPKALTVELLEASKGLIQACLSQEQSIQEKVLPELHTLMRIVRECEQNRAKQIRNLEMAIDDVFQREENDLQQKALIDLIQNKKRFSKASLQQQAIAEVKQIGLFTE</sequence>
<dbReference type="SUPFAM" id="SSF47413">
    <property type="entry name" value="lambda repressor-like DNA-binding domains"/>
    <property type="match status" value="1"/>
</dbReference>
<evidence type="ECO:0000313" key="5">
    <source>
        <dbReference type="EMBL" id="RTQ82351.1"/>
    </source>
</evidence>
<dbReference type="EMBL" id="RXLU01000022">
    <property type="protein sequence ID" value="RTQ82351.1"/>
    <property type="molecule type" value="Genomic_DNA"/>
</dbReference>
<evidence type="ECO:0000313" key="3">
    <source>
        <dbReference type="EMBL" id="MQR50759.1"/>
    </source>
</evidence>
<evidence type="ECO:0000313" key="9">
    <source>
        <dbReference type="Proteomes" id="UP000268239"/>
    </source>
</evidence>
<dbReference type="EMBL" id="NEPB01000013">
    <property type="protein sequence ID" value="PRN35367.1"/>
    <property type="molecule type" value="Genomic_DNA"/>
</dbReference>
<dbReference type="InterPro" id="IPR010982">
    <property type="entry name" value="Lambda_DNA-bd_dom_sf"/>
</dbReference>
<dbReference type="Proteomes" id="UP000252694">
    <property type="component" value="Unassembled WGS sequence"/>
</dbReference>
<evidence type="ECO:0000313" key="4">
    <source>
        <dbReference type="EMBL" id="PRN35367.1"/>
    </source>
</evidence>
<dbReference type="GeneID" id="92796753"/>
<reference evidence="3 10" key="5">
    <citation type="submission" date="2019-10" db="EMBL/GenBank/DDBJ databases">
        <title>Genetic environment of the oxa23 gene and comparative analysis of carbapenem resistant Acinetobacter baumannii isolates belonging to global clone 1, lineage 2 recovered in a burns hospital outbreak in 2012-2013.</title>
        <authorList>
            <person name="Douraghi M."/>
            <person name="Aris P."/>
            <person name="Kenyon J."/>
            <person name="Hamidian M."/>
        </authorList>
    </citation>
    <scope>NUCLEOTIDE SEQUENCE [LARGE SCALE GENOMIC DNA]</scope>
    <source>
        <strain evidence="3 10">ABS103</strain>
    </source>
</reference>
<evidence type="ECO:0000313" key="6">
    <source>
        <dbReference type="EMBL" id="SST26124.1"/>
    </source>
</evidence>
<dbReference type="EMBL" id="VMAF01000002">
    <property type="protein sequence ID" value="MDR8430008.1"/>
    <property type="molecule type" value="Genomic_DNA"/>
</dbReference>
<dbReference type="EMBL" id="WIOC01000024">
    <property type="protein sequence ID" value="MQR50759.1"/>
    <property type="molecule type" value="Genomic_DNA"/>
</dbReference>
<dbReference type="Proteomes" id="UP000268239">
    <property type="component" value="Unassembled WGS sequence"/>
</dbReference>
<dbReference type="OMA" id="IMAVETQ"/>
<reference evidence="5 9" key="3">
    <citation type="submission" date="2018-12" db="EMBL/GenBank/DDBJ databases">
        <title>Draft Genome Sequences Human Pathogenic Acinetobacter baumannii Strains.</title>
        <authorList>
            <person name="Madhi M."/>
            <person name="Ronco T."/>
            <person name="Olsen R.H."/>
            <person name="Hassani A."/>
        </authorList>
    </citation>
    <scope>NUCLEOTIDE SEQUENCE [LARGE SCALE GENOMIC DNA]</scope>
    <source>
        <strain evidence="5 9">AB3</strain>
    </source>
</reference>
<dbReference type="PROSITE" id="PS50943">
    <property type="entry name" value="HTH_CROC1"/>
    <property type="match status" value="1"/>
</dbReference>
<accession>A0A0E1FHT2</accession>
<evidence type="ECO:0000313" key="8">
    <source>
        <dbReference type="Proteomes" id="UP000252694"/>
    </source>
</evidence>
<reference evidence="6 8" key="2">
    <citation type="submission" date="2018-07" db="EMBL/GenBank/DDBJ databases">
        <authorList>
            <consortium name="Pathogen Informatics"/>
        </authorList>
    </citation>
    <scope>NUCLEOTIDE SEQUENCE [LARGE SCALE GENOMIC DNA]</scope>
    <source>
        <strain evidence="6 8">4300STDY7045823</strain>
    </source>
</reference>
<protein>
    <submittedName>
        <fullName evidence="3 6">Helix-turn-helix domain</fullName>
    </submittedName>
    <submittedName>
        <fullName evidence="2 4">Transcriptional regulator</fullName>
    </submittedName>
    <submittedName>
        <fullName evidence="5">XRE family transcriptional regulator</fullName>
    </submittedName>
</protein>
<organism evidence="3 10">
    <name type="scientific">Acinetobacter baumannii</name>
    <dbReference type="NCBI Taxonomy" id="470"/>
    <lineage>
        <taxon>Bacteria</taxon>
        <taxon>Pseudomonadati</taxon>
        <taxon>Pseudomonadota</taxon>
        <taxon>Gammaproteobacteria</taxon>
        <taxon>Moraxellales</taxon>
        <taxon>Moraxellaceae</taxon>
        <taxon>Acinetobacter</taxon>
        <taxon>Acinetobacter calcoaceticus/baumannii complex</taxon>
    </lineage>
</organism>
<evidence type="ECO:0000313" key="2">
    <source>
        <dbReference type="EMBL" id="MDR8430008.1"/>
    </source>
</evidence>
<dbReference type="GO" id="GO:0003677">
    <property type="term" value="F:DNA binding"/>
    <property type="evidence" value="ECO:0007669"/>
    <property type="project" value="InterPro"/>
</dbReference>
<evidence type="ECO:0000313" key="10">
    <source>
        <dbReference type="Proteomes" id="UP000461234"/>
    </source>
</evidence>
<name>A0A0E1FHT2_ACIBA</name>
<dbReference type="Gene3D" id="1.10.260.40">
    <property type="entry name" value="lambda repressor-like DNA-binding domains"/>
    <property type="match status" value="1"/>
</dbReference>
<evidence type="ECO:0000259" key="1">
    <source>
        <dbReference type="PROSITE" id="PS50943"/>
    </source>
</evidence>
<dbReference type="AlphaFoldDB" id="A0A0E1FHT2"/>
<dbReference type="KEGG" id="abau:IX87_01410"/>
<dbReference type="KEGG" id="abw:BL01_00015"/>
<feature type="domain" description="HTH cro/C1-type" evidence="1">
    <location>
        <begin position="17"/>
        <end position="73"/>
    </location>
</feature>
<gene>
    <name evidence="4" type="ORF">B9W25_08585</name>
    <name evidence="5" type="ORF">EJ062_05955</name>
    <name evidence="3" type="ORF">F2P40_15775</name>
    <name evidence="2" type="ORF">FPK63_02710</name>
    <name evidence="6" type="ORF">SAMEA104305318_02669</name>
</gene>
<reference evidence="4 7" key="1">
    <citation type="submission" date="2017-04" db="EMBL/GenBank/DDBJ databases">
        <title>Comparison of Acinetobacter baumannii whole genome sequences from two major hospitals in Kuwait.</title>
        <authorList>
            <person name="Nasser K."/>
            <person name="Habibi N."/>
            <person name="Khan M.W."/>
            <person name="Purohit P."/>
            <person name="Al-Obaid I."/>
            <person name="Dhar R."/>
            <person name="Al-Fouzan W."/>
            <person name="Mustafa A.S."/>
        </authorList>
    </citation>
    <scope>NUCLEOTIDE SEQUENCE [LARGE SCALE GENOMIC DNA]</scope>
    <source>
        <strain evidence="4 7">KUFAR57</strain>
    </source>
</reference>
<dbReference type="Proteomes" id="UP000237823">
    <property type="component" value="Unassembled WGS sequence"/>
</dbReference>